<sequence length="462" mass="53001">MPSVSQANIFKEANLVFGVSGSGKSSTINNLCGEEICKVGDDESSVTQNCKLVCVERKNSTFYGKYFLDMQGYNDTRPEHNQAKIFETMKLYFLESDITIIKSIIFVINISEARTNFYRRFSEFLAQLFQKDQVESNSIVILTKGDRLVPEEKEQKIESIRKSLSELVANYGWPAMQIIEWSNKKGKALPNQEDKLYNAIQQLNGFNLKTVLKEVEKEIELKVQDLYDSPDNIITLKHAAKQELKEFQTDRQVEDHIVINCDRIEYVTVPAQTEERTSIAVKLVHFSGHIADEAGDVGKTFMNIFGTVGGILGTNYIVSALTGRDYFTETKDLQFDHKVTSITFDKTPADIRLLDRLDYTIDPTDQRRVKVSAYLSWGGSPVLSWDFDMRVTATLKQTVVTREEYKNKVVIPQQRIEKIIKTVTDTEQRLVTVKEAYEEKIHKRTKEEIKKLLIQERINKLS</sequence>
<evidence type="ECO:0000313" key="5">
    <source>
        <dbReference type="EMBL" id="CAF1635816.1"/>
    </source>
</evidence>
<evidence type="ECO:0000256" key="1">
    <source>
        <dbReference type="ARBA" id="ARBA00008535"/>
    </source>
</evidence>
<dbReference type="AlphaFoldDB" id="A0A816DM86"/>
<evidence type="ECO:0000313" key="4">
    <source>
        <dbReference type="EMBL" id="CAF1471162.1"/>
    </source>
</evidence>
<dbReference type="OrthoDB" id="10232304at2759"/>
<dbReference type="InterPro" id="IPR027417">
    <property type="entry name" value="P-loop_NTPase"/>
</dbReference>
<dbReference type="CDD" id="cd00882">
    <property type="entry name" value="Ras_like_GTPase"/>
    <property type="match status" value="1"/>
</dbReference>
<comment type="similarity">
    <text evidence="1">Belongs to the TRAFAC class TrmE-Era-EngA-EngB-Septin-like GTPase superfamily. AIG1/Toc34/Toc159-like paraseptin GTPase family. IAN subfamily.</text>
</comment>
<dbReference type="GO" id="GO:0005525">
    <property type="term" value="F:GTP binding"/>
    <property type="evidence" value="ECO:0007669"/>
    <property type="project" value="InterPro"/>
</dbReference>
<feature type="domain" description="AIG1-type G" evidence="3">
    <location>
        <begin position="15"/>
        <end position="209"/>
    </location>
</feature>
<dbReference type="InterPro" id="IPR006703">
    <property type="entry name" value="G_AIG1"/>
</dbReference>
<gene>
    <name evidence="4" type="ORF">BJG266_LOCUS41533</name>
    <name evidence="5" type="ORF">QVE165_LOCUS58398</name>
</gene>
<name>A0A816DM86_9BILA</name>
<evidence type="ECO:0000259" key="3">
    <source>
        <dbReference type="Pfam" id="PF04548"/>
    </source>
</evidence>
<organism evidence="5 6">
    <name type="scientific">Adineta steineri</name>
    <dbReference type="NCBI Taxonomy" id="433720"/>
    <lineage>
        <taxon>Eukaryota</taxon>
        <taxon>Metazoa</taxon>
        <taxon>Spiralia</taxon>
        <taxon>Gnathifera</taxon>
        <taxon>Rotifera</taxon>
        <taxon>Eurotatoria</taxon>
        <taxon>Bdelloidea</taxon>
        <taxon>Adinetida</taxon>
        <taxon>Adinetidae</taxon>
        <taxon>Adineta</taxon>
    </lineage>
</organism>
<dbReference type="SUPFAM" id="SSF52540">
    <property type="entry name" value="P-loop containing nucleoside triphosphate hydrolases"/>
    <property type="match status" value="1"/>
</dbReference>
<dbReference type="EMBL" id="CAJNOM010002666">
    <property type="protein sequence ID" value="CAF1635816.1"/>
    <property type="molecule type" value="Genomic_DNA"/>
</dbReference>
<comment type="caution">
    <text evidence="5">The sequence shown here is derived from an EMBL/GenBank/DDBJ whole genome shotgun (WGS) entry which is preliminary data.</text>
</comment>
<reference evidence="5" key="1">
    <citation type="submission" date="2021-02" db="EMBL/GenBank/DDBJ databases">
        <authorList>
            <person name="Nowell W R."/>
        </authorList>
    </citation>
    <scope>NUCLEOTIDE SEQUENCE</scope>
</reference>
<dbReference type="Proteomes" id="UP000663877">
    <property type="component" value="Unassembled WGS sequence"/>
</dbReference>
<keyword evidence="2" id="KW-0547">Nucleotide-binding</keyword>
<dbReference type="Proteomes" id="UP000663832">
    <property type="component" value="Unassembled WGS sequence"/>
</dbReference>
<dbReference type="Gene3D" id="3.40.50.300">
    <property type="entry name" value="P-loop containing nucleotide triphosphate hydrolases"/>
    <property type="match status" value="1"/>
</dbReference>
<evidence type="ECO:0000256" key="2">
    <source>
        <dbReference type="ARBA" id="ARBA00022741"/>
    </source>
</evidence>
<keyword evidence="6" id="KW-1185">Reference proteome</keyword>
<dbReference type="Pfam" id="PF04548">
    <property type="entry name" value="AIG1"/>
    <property type="match status" value="1"/>
</dbReference>
<protein>
    <recommendedName>
        <fullName evidence="3">AIG1-type G domain-containing protein</fullName>
    </recommendedName>
</protein>
<dbReference type="EMBL" id="CAJNOI010002349">
    <property type="protein sequence ID" value="CAF1471162.1"/>
    <property type="molecule type" value="Genomic_DNA"/>
</dbReference>
<evidence type="ECO:0000313" key="6">
    <source>
        <dbReference type="Proteomes" id="UP000663832"/>
    </source>
</evidence>
<proteinExistence type="inferred from homology"/>
<accession>A0A816DM86</accession>